<reference evidence="1 2" key="1">
    <citation type="submission" date="2024-04" db="EMBL/GenBank/DDBJ databases">
        <authorList>
            <person name="Fracassetti M."/>
        </authorList>
    </citation>
    <scope>NUCLEOTIDE SEQUENCE [LARGE SCALE GENOMIC DNA]</scope>
</reference>
<gene>
    <name evidence="1" type="ORF">LTRI10_LOCUS31739</name>
</gene>
<name>A0AAV2EZ08_9ROSI</name>
<dbReference type="EMBL" id="OZ034818">
    <property type="protein sequence ID" value="CAL1390988.1"/>
    <property type="molecule type" value="Genomic_DNA"/>
</dbReference>
<organism evidence="1 2">
    <name type="scientific">Linum trigynum</name>
    <dbReference type="NCBI Taxonomy" id="586398"/>
    <lineage>
        <taxon>Eukaryota</taxon>
        <taxon>Viridiplantae</taxon>
        <taxon>Streptophyta</taxon>
        <taxon>Embryophyta</taxon>
        <taxon>Tracheophyta</taxon>
        <taxon>Spermatophyta</taxon>
        <taxon>Magnoliopsida</taxon>
        <taxon>eudicotyledons</taxon>
        <taxon>Gunneridae</taxon>
        <taxon>Pentapetalae</taxon>
        <taxon>rosids</taxon>
        <taxon>fabids</taxon>
        <taxon>Malpighiales</taxon>
        <taxon>Linaceae</taxon>
        <taxon>Linum</taxon>
    </lineage>
</organism>
<proteinExistence type="predicted"/>
<evidence type="ECO:0000313" key="1">
    <source>
        <dbReference type="EMBL" id="CAL1390988.1"/>
    </source>
</evidence>
<evidence type="ECO:0000313" key="2">
    <source>
        <dbReference type="Proteomes" id="UP001497516"/>
    </source>
</evidence>
<protein>
    <submittedName>
        <fullName evidence="1">Uncharacterized protein</fullName>
    </submittedName>
</protein>
<sequence length="105" mass="11396">MSVAAEDRQQHDQLLLNFRRGFNVDVVTDDVRSEFDYYSPPAAAATFAGSSFFPPPHTTTTVVTSLAAPPPATVVGSVDYPFGNVDHLFDDPTTAFTFDNSGFFS</sequence>
<accession>A0AAV2EZ08</accession>
<keyword evidence="2" id="KW-1185">Reference proteome</keyword>
<dbReference type="AlphaFoldDB" id="A0AAV2EZ08"/>
<dbReference type="Proteomes" id="UP001497516">
    <property type="component" value="Chromosome 5"/>
</dbReference>